<dbReference type="PANTHER" id="PTHR23502">
    <property type="entry name" value="MAJOR FACILITATOR SUPERFAMILY"/>
    <property type="match status" value="1"/>
</dbReference>
<reference evidence="9 10" key="1">
    <citation type="submission" date="2016-11" db="EMBL/GenBank/DDBJ databases">
        <title>Draft Genome Assembly of Colletotrichum chlorophyti a pathogen of herbaceous plants.</title>
        <authorList>
            <person name="Gan P."/>
            <person name="Narusaka M."/>
            <person name="Tsushima A."/>
            <person name="Narusaka Y."/>
            <person name="Takano Y."/>
            <person name="Shirasu K."/>
        </authorList>
    </citation>
    <scope>NUCLEOTIDE SEQUENCE [LARGE SCALE GENOMIC DNA]</scope>
    <source>
        <strain evidence="9 10">NTL11</strain>
    </source>
</reference>
<dbReference type="STRING" id="708187.A0A1Q8S0B2"/>
<keyword evidence="5" id="KW-0325">Glycoprotein</keyword>
<feature type="compositionally biased region" description="Basic and acidic residues" evidence="6">
    <location>
        <begin position="1"/>
        <end position="17"/>
    </location>
</feature>
<feature type="transmembrane region" description="Helical" evidence="7">
    <location>
        <begin position="247"/>
        <end position="267"/>
    </location>
</feature>
<name>A0A1Q8S0B2_9PEZI</name>
<feature type="transmembrane region" description="Helical" evidence="7">
    <location>
        <begin position="217"/>
        <end position="235"/>
    </location>
</feature>
<evidence type="ECO:0000256" key="3">
    <source>
        <dbReference type="ARBA" id="ARBA00022989"/>
    </source>
</evidence>
<evidence type="ECO:0000313" key="9">
    <source>
        <dbReference type="EMBL" id="OLN94036.1"/>
    </source>
</evidence>
<evidence type="ECO:0000259" key="8">
    <source>
        <dbReference type="PROSITE" id="PS50850"/>
    </source>
</evidence>
<dbReference type="InterPro" id="IPR020846">
    <property type="entry name" value="MFS_dom"/>
</dbReference>
<keyword evidence="4 7" id="KW-0472">Membrane</keyword>
<accession>A0A1Q8S0B2</accession>
<feature type="transmembrane region" description="Helical" evidence="7">
    <location>
        <begin position="159"/>
        <end position="178"/>
    </location>
</feature>
<keyword evidence="3 7" id="KW-1133">Transmembrane helix</keyword>
<dbReference type="PANTHER" id="PTHR23502:SF33">
    <property type="entry name" value="MAJOR FACILITATOR SUPERFAMILY (MFS) PROFILE DOMAIN-CONTAINING PROTEIN-RELATED"/>
    <property type="match status" value="1"/>
</dbReference>
<dbReference type="GO" id="GO:0022857">
    <property type="term" value="F:transmembrane transporter activity"/>
    <property type="evidence" value="ECO:0007669"/>
    <property type="project" value="InterPro"/>
</dbReference>
<dbReference type="SUPFAM" id="SSF103473">
    <property type="entry name" value="MFS general substrate transporter"/>
    <property type="match status" value="1"/>
</dbReference>
<dbReference type="Pfam" id="PF07690">
    <property type="entry name" value="MFS_1"/>
    <property type="match status" value="1"/>
</dbReference>
<feature type="transmembrane region" description="Helical" evidence="7">
    <location>
        <begin position="462"/>
        <end position="487"/>
    </location>
</feature>
<dbReference type="PROSITE" id="PS50850">
    <property type="entry name" value="MFS"/>
    <property type="match status" value="1"/>
</dbReference>
<feature type="domain" description="Major facilitator superfamily (MFS) profile" evidence="8">
    <location>
        <begin position="84"/>
        <end position="528"/>
    </location>
</feature>
<evidence type="ECO:0000313" key="10">
    <source>
        <dbReference type="Proteomes" id="UP000186583"/>
    </source>
</evidence>
<evidence type="ECO:0000256" key="2">
    <source>
        <dbReference type="ARBA" id="ARBA00022692"/>
    </source>
</evidence>
<keyword evidence="2 7" id="KW-0812">Transmembrane</keyword>
<dbReference type="GO" id="GO:0016020">
    <property type="term" value="C:membrane"/>
    <property type="evidence" value="ECO:0007669"/>
    <property type="project" value="UniProtKB-SubCell"/>
</dbReference>
<dbReference type="FunFam" id="1.20.1250.20:FF:000011">
    <property type="entry name" value="MFS multidrug transporter, putative"/>
    <property type="match status" value="1"/>
</dbReference>
<feature type="transmembrane region" description="Helical" evidence="7">
    <location>
        <begin position="499"/>
        <end position="519"/>
    </location>
</feature>
<gene>
    <name evidence="9" type="ORF">CCHL11_03391</name>
</gene>
<feature type="transmembrane region" description="Helical" evidence="7">
    <location>
        <begin position="184"/>
        <end position="205"/>
    </location>
</feature>
<evidence type="ECO:0000256" key="4">
    <source>
        <dbReference type="ARBA" id="ARBA00023136"/>
    </source>
</evidence>
<feature type="transmembrane region" description="Helical" evidence="7">
    <location>
        <begin position="84"/>
        <end position="105"/>
    </location>
</feature>
<dbReference type="Proteomes" id="UP000186583">
    <property type="component" value="Unassembled WGS sequence"/>
</dbReference>
<evidence type="ECO:0000256" key="1">
    <source>
        <dbReference type="ARBA" id="ARBA00004141"/>
    </source>
</evidence>
<dbReference type="OrthoDB" id="5296287at2759"/>
<feature type="transmembrane region" description="Helical" evidence="7">
    <location>
        <begin position="431"/>
        <end position="450"/>
    </location>
</feature>
<dbReference type="EMBL" id="MPGH01000048">
    <property type="protein sequence ID" value="OLN94036.1"/>
    <property type="molecule type" value="Genomic_DNA"/>
</dbReference>
<sequence length="534" mass="58180">MFHLREMSSKAEEEGKHQVIISTRPNVDGNEENCFTPIQVESNESPTVLEAIPVTNLNAGVIAWENEDDPEMPMNFTKTQKLRTIALVGSFAFVTPFASSVSASAQTQILHDLYVKGGEGDNGAGRLTVTITVAIYILGFSIGPLLLSPLSELHGRRPLILISDMIFTFWSLGCALAPSIPALVAFRFFEGVGGSGCLTITAGVLGDMFAPHERGRAMAWFQLGPNIAPFIAPIAGGYMTQTIGWRWDFWLVTILGGVVTAASIFWLKESNSRVLIRRKTQRMSKQLSRDDLKSCYAETDGASLSQRSFLIQSLIRPLKMLFLFPVILLLSIAGAILYGLQYLLLVTLSPVFETTYGFSAGITGLVYLSVGAGGFLVLAIFHFASDKSILRQTAANGGNFVPEMRVPLAIWGFVILPATFFVYGWCAQYKTHWIIPILALIPFSCGFNLLSMPLSTYVVDCYTVYAAPAMAANMALKSICGAFLPLAGPALYEKLGLGWGNTILGFIALAMTPIPVLIWKFGASLRRNDAKNKL</sequence>
<feature type="transmembrane region" description="Helical" evidence="7">
    <location>
        <begin position="321"/>
        <end position="344"/>
    </location>
</feature>
<dbReference type="InterPro" id="IPR036259">
    <property type="entry name" value="MFS_trans_sf"/>
</dbReference>
<keyword evidence="10" id="KW-1185">Reference proteome</keyword>
<dbReference type="Gene3D" id="1.20.1250.20">
    <property type="entry name" value="MFS general substrate transporter like domains"/>
    <property type="match status" value="1"/>
</dbReference>
<feature type="transmembrane region" description="Helical" evidence="7">
    <location>
        <begin position="364"/>
        <end position="385"/>
    </location>
</feature>
<comment type="caution">
    <text evidence="9">The sequence shown here is derived from an EMBL/GenBank/DDBJ whole genome shotgun (WGS) entry which is preliminary data.</text>
</comment>
<dbReference type="AlphaFoldDB" id="A0A1Q8S0B2"/>
<feature type="region of interest" description="Disordered" evidence="6">
    <location>
        <begin position="1"/>
        <end position="24"/>
    </location>
</feature>
<dbReference type="InterPro" id="IPR011701">
    <property type="entry name" value="MFS"/>
</dbReference>
<evidence type="ECO:0000256" key="5">
    <source>
        <dbReference type="ARBA" id="ARBA00023180"/>
    </source>
</evidence>
<evidence type="ECO:0000256" key="6">
    <source>
        <dbReference type="SAM" id="MobiDB-lite"/>
    </source>
</evidence>
<organism evidence="9 10">
    <name type="scientific">Colletotrichum chlorophyti</name>
    <dbReference type="NCBI Taxonomy" id="708187"/>
    <lineage>
        <taxon>Eukaryota</taxon>
        <taxon>Fungi</taxon>
        <taxon>Dikarya</taxon>
        <taxon>Ascomycota</taxon>
        <taxon>Pezizomycotina</taxon>
        <taxon>Sordariomycetes</taxon>
        <taxon>Hypocreomycetidae</taxon>
        <taxon>Glomerellales</taxon>
        <taxon>Glomerellaceae</taxon>
        <taxon>Colletotrichum</taxon>
    </lineage>
</organism>
<evidence type="ECO:0000256" key="7">
    <source>
        <dbReference type="SAM" id="Phobius"/>
    </source>
</evidence>
<feature type="transmembrane region" description="Helical" evidence="7">
    <location>
        <begin position="125"/>
        <end position="147"/>
    </location>
</feature>
<feature type="transmembrane region" description="Helical" evidence="7">
    <location>
        <begin position="406"/>
        <end position="425"/>
    </location>
</feature>
<protein>
    <submittedName>
        <fullName evidence="9">Putative transporter C1529.01-like protein 2</fullName>
    </submittedName>
</protein>
<dbReference type="CDD" id="cd17323">
    <property type="entry name" value="MFS_Tpo1_MDR_like"/>
    <property type="match status" value="1"/>
</dbReference>
<proteinExistence type="predicted"/>
<comment type="subcellular location">
    <subcellularLocation>
        <location evidence="1">Membrane</location>
        <topology evidence="1">Multi-pass membrane protein</topology>
    </subcellularLocation>
</comment>